<name>G3H0S6_CRIGR</name>
<organism evidence="1 2">
    <name type="scientific">Cricetulus griseus</name>
    <name type="common">Chinese hamster</name>
    <name type="synonym">Cricetulus barabensis griseus</name>
    <dbReference type="NCBI Taxonomy" id="10029"/>
    <lineage>
        <taxon>Eukaryota</taxon>
        <taxon>Metazoa</taxon>
        <taxon>Chordata</taxon>
        <taxon>Craniata</taxon>
        <taxon>Vertebrata</taxon>
        <taxon>Euteleostomi</taxon>
        <taxon>Mammalia</taxon>
        <taxon>Eutheria</taxon>
        <taxon>Euarchontoglires</taxon>
        <taxon>Glires</taxon>
        <taxon>Rodentia</taxon>
        <taxon>Myomorpha</taxon>
        <taxon>Muroidea</taxon>
        <taxon>Cricetidae</taxon>
        <taxon>Cricetinae</taxon>
        <taxon>Cricetulus</taxon>
    </lineage>
</organism>
<accession>G3H0S6</accession>
<evidence type="ECO:0000313" key="1">
    <source>
        <dbReference type="EMBL" id="EGV97186.1"/>
    </source>
</evidence>
<proteinExistence type="predicted"/>
<protein>
    <submittedName>
        <fullName evidence="1">Uncharacterized protein</fullName>
    </submittedName>
</protein>
<dbReference type="Proteomes" id="UP000001075">
    <property type="component" value="Unassembled WGS sequence"/>
</dbReference>
<dbReference type="InParanoid" id="G3H0S6"/>
<dbReference type="AlphaFoldDB" id="G3H0S6"/>
<gene>
    <name evidence="1" type="ORF">I79_003744</name>
</gene>
<sequence>MNMTKKGLQSKAVGVWLMTGNRKELRGASVAAVFPVKFCWAYSTASLKATPPIQSF</sequence>
<reference evidence="2" key="1">
    <citation type="journal article" date="2011" name="Nat. Biotechnol.">
        <title>The genomic sequence of the Chinese hamster ovary (CHO)-K1 cell line.</title>
        <authorList>
            <person name="Xu X."/>
            <person name="Nagarajan H."/>
            <person name="Lewis N.E."/>
            <person name="Pan S."/>
            <person name="Cai Z."/>
            <person name="Liu X."/>
            <person name="Chen W."/>
            <person name="Xie M."/>
            <person name="Wang W."/>
            <person name="Hammond S."/>
            <person name="Andersen M.R."/>
            <person name="Neff N."/>
            <person name="Passarelli B."/>
            <person name="Koh W."/>
            <person name="Fan H.C."/>
            <person name="Wang J."/>
            <person name="Gui Y."/>
            <person name="Lee K.H."/>
            <person name="Betenbaugh M.J."/>
            <person name="Quake S.R."/>
            <person name="Famili I."/>
            <person name="Palsson B.O."/>
            <person name="Wang J."/>
        </authorList>
    </citation>
    <scope>NUCLEOTIDE SEQUENCE [LARGE SCALE GENOMIC DNA]</scope>
    <source>
        <strain evidence="2">CHO K1 cell line</strain>
    </source>
</reference>
<dbReference type="EMBL" id="JH000098">
    <property type="protein sequence ID" value="EGV97186.1"/>
    <property type="molecule type" value="Genomic_DNA"/>
</dbReference>
<evidence type="ECO:0000313" key="2">
    <source>
        <dbReference type="Proteomes" id="UP000001075"/>
    </source>
</evidence>